<proteinExistence type="predicted"/>
<gene>
    <name evidence="3" type="ORF">ACFR9T_13835</name>
</gene>
<sequence>MHVPADPPAVCPACGDPYESVSRHGDGFVVNRLDNDRHRRVCFDPVDRDGSPAFDSYHHMHDQADEIAKERADAELP</sequence>
<evidence type="ECO:0000259" key="2">
    <source>
        <dbReference type="Pfam" id="PF26470"/>
    </source>
</evidence>
<dbReference type="Proteomes" id="UP001597185">
    <property type="component" value="Unassembled WGS sequence"/>
</dbReference>
<dbReference type="InterPro" id="IPR058458">
    <property type="entry name" value="DUF8145"/>
</dbReference>
<dbReference type="RefSeq" id="WP_256417883.1">
    <property type="nucleotide sequence ID" value="NZ_JANHDL010000003.1"/>
</dbReference>
<organism evidence="3 4">
    <name type="scientific">Halorubrum laminariae</name>
    <dbReference type="NCBI Taxonomy" id="1433523"/>
    <lineage>
        <taxon>Archaea</taxon>
        <taxon>Methanobacteriati</taxon>
        <taxon>Methanobacteriota</taxon>
        <taxon>Stenosarchaea group</taxon>
        <taxon>Halobacteria</taxon>
        <taxon>Halobacteriales</taxon>
        <taxon>Haloferacaceae</taxon>
        <taxon>Halorubrum</taxon>
    </lineage>
</organism>
<evidence type="ECO:0000313" key="4">
    <source>
        <dbReference type="Proteomes" id="UP001597185"/>
    </source>
</evidence>
<dbReference type="Pfam" id="PF26470">
    <property type="entry name" value="DUF8145"/>
    <property type="match status" value="1"/>
</dbReference>
<accession>A0ABD6C416</accession>
<keyword evidence="4" id="KW-1185">Reference proteome</keyword>
<reference evidence="3 4" key="1">
    <citation type="journal article" date="2019" name="Int. J. Syst. Evol. Microbiol.">
        <title>The Global Catalogue of Microorganisms (GCM) 10K type strain sequencing project: providing services to taxonomists for standard genome sequencing and annotation.</title>
        <authorList>
            <consortium name="The Broad Institute Genomics Platform"/>
            <consortium name="The Broad Institute Genome Sequencing Center for Infectious Disease"/>
            <person name="Wu L."/>
            <person name="Ma J."/>
        </authorList>
    </citation>
    <scope>NUCLEOTIDE SEQUENCE [LARGE SCALE GENOMIC DNA]</scope>
    <source>
        <strain evidence="3 4">CGMCC 1.12689</strain>
    </source>
</reference>
<feature type="region of interest" description="Disordered" evidence="1">
    <location>
        <begin position="54"/>
        <end position="77"/>
    </location>
</feature>
<dbReference type="EMBL" id="JBHUDB010000011">
    <property type="protein sequence ID" value="MFD1571650.1"/>
    <property type="molecule type" value="Genomic_DNA"/>
</dbReference>
<dbReference type="AlphaFoldDB" id="A0ABD6C416"/>
<protein>
    <recommendedName>
        <fullName evidence="2">DUF8145 domain-containing protein</fullName>
    </recommendedName>
</protein>
<evidence type="ECO:0000313" key="3">
    <source>
        <dbReference type="EMBL" id="MFD1571650.1"/>
    </source>
</evidence>
<feature type="domain" description="DUF8145" evidence="2">
    <location>
        <begin position="2"/>
        <end position="66"/>
    </location>
</feature>
<name>A0ABD6C416_9EURY</name>
<comment type="caution">
    <text evidence="3">The sequence shown here is derived from an EMBL/GenBank/DDBJ whole genome shotgun (WGS) entry which is preliminary data.</text>
</comment>
<evidence type="ECO:0000256" key="1">
    <source>
        <dbReference type="SAM" id="MobiDB-lite"/>
    </source>
</evidence>